<dbReference type="GO" id="GO:0046872">
    <property type="term" value="F:metal ion binding"/>
    <property type="evidence" value="ECO:0007669"/>
    <property type="project" value="InterPro"/>
</dbReference>
<evidence type="ECO:0000259" key="1">
    <source>
        <dbReference type="Pfam" id="PF07398"/>
    </source>
</evidence>
<feature type="domain" description="MDMPI C-terminal" evidence="1">
    <location>
        <begin position="149"/>
        <end position="250"/>
    </location>
</feature>
<feature type="domain" description="Mycothiol-dependent maleylpyruvate isomerase metal-binding" evidence="2">
    <location>
        <begin position="15"/>
        <end position="137"/>
    </location>
</feature>
<dbReference type="InterPro" id="IPR010872">
    <property type="entry name" value="MDMPI_C-term_domain"/>
</dbReference>
<dbReference type="EMBL" id="CP108313">
    <property type="protein sequence ID" value="WTW71832.1"/>
    <property type="molecule type" value="Genomic_DNA"/>
</dbReference>
<name>A0AAU2VXF4_9ACTN</name>
<dbReference type="PANTHER" id="PTHR40758">
    <property type="entry name" value="CONSERVED PROTEIN"/>
    <property type="match status" value="1"/>
</dbReference>
<dbReference type="GO" id="GO:0005886">
    <property type="term" value="C:plasma membrane"/>
    <property type="evidence" value="ECO:0007669"/>
    <property type="project" value="TreeGrafter"/>
</dbReference>
<reference evidence="3" key="1">
    <citation type="submission" date="2022-10" db="EMBL/GenBank/DDBJ databases">
        <title>The complete genomes of actinobacterial strains from the NBC collection.</title>
        <authorList>
            <person name="Joergensen T.S."/>
            <person name="Alvarez Arevalo M."/>
            <person name="Sterndorff E.B."/>
            <person name="Faurdal D."/>
            <person name="Vuksanovic O."/>
            <person name="Mourched A.-S."/>
            <person name="Charusanti P."/>
            <person name="Shaw S."/>
            <person name="Blin K."/>
            <person name="Weber T."/>
        </authorList>
    </citation>
    <scope>NUCLEOTIDE SEQUENCE</scope>
    <source>
        <strain evidence="3">NBC_00008</strain>
    </source>
</reference>
<dbReference type="InterPro" id="IPR017517">
    <property type="entry name" value="Maleyloyr_isom"/>
</dbReference>
<dbReference type="Pfam" id="PF11716">
    <property type="entry name" value="MDMPI_N"/>
    <property type="match status" value="1"/>
</dbReference>
<dbReference type="GO" id="GO:0016853">
    <property type="term" value="F:isomerase activity"/>
    <property type="evidence" value="ECO:0007669"/>
    <property type="project" value="UniProtKB-KW"/>
</dbReference>
<evidence type="ECO:0000313" key="3">
    <source>
        <dbReference type="EMBL" id="WTW71832.1"/>
    </source>
</evidence>
<organism evidence="3">
    <name type="scientific">Streptomyces sp. NBC_00008</name>
    <dbReference type="NCBI Taxonomy" id="2903610"/>
    <lineage>
        <taxon>Bacteria</taxon>
        <taxon>Bacillati</taxon>
        <taxon>Actinomycetota</taxon>
        <taxon>Actinomycetes</taxon>
        <taxon>Kitasatosporales</taxon>
        <taxon>Streptomycetaceae</taxon>
        <taxon>Streptomyces</taxon>
    </lineage>
</organism>
<dbReference type="AlphaFoldDB" id="A0AAU2VXF4"/>
<dbReference type="InterPro" id="IPR034660">
    <property type="entry name" value="DinB/YfiT-like"/>
</dbReference>
<gene>
    <name evidence="3" type="ORF">OG398_28020</name>
</gene>
<dbReference type="InterPro" id="IPR024344">
    <property type="entry name" value="MDMPI_metal-binding"/>
</dbReference>
<protein>
    <submittedName>
        <fullName evidence="3">Maleylpyruvate isomerase family mycothiol-dependent enzyme</fullName>
    </submittedName>
</protein>
<dbReference type="NCBIfam" id="TIGR03083">
    <property type="entry name" value="maleylpyruvate isomerase family mycothiol-dependent enzyme"/>
    <property type="match status" value="1"/>
</dbReference>
<dbReference type="SUPFAM" id="SSF109854">
    <property type="entry name" value="DinB/YfiT-like putative metalloenzymes"/>
    <property type="match status" value="1"/>
</dbReference>
<keyword evidence="3" id="KW-0413">Isomerase</keyword>
<accession>A0AAU2VXF4</accession>
<dbReference type="Pfam" id="PF07398">
    <property type="entry name" value="MDMPI_C"/>
    <property type="match status" value="1"/>
</dbReference>
<proteinExistence type="predicted"/>
<dbReference type="PANTHER" id="PTHR40758:SF1">
    <property type="entry name" value="CONSERVED PROTEIN"/>
    <property type="match status" value="1"/>
</dbReference>
<evidence type="ECO:0000259" key="2">
    <source>
        <dbReference type="Pfam" id="PF11716"/>
    </source>
</evidence>
<sequence>MTPLTHERYCDEIVLRTDALRAAVADGDLDATVPTCPEWTLRDLAVHVGGAHRWVGEIVRTRATEEVPEERVPHFTPDGDDPAVLDAWLAEGAARTAGALREAGPELPVWSWSWDRSAGFWARRMTIETVVHQADAALTAKVPYAMVPELAADTIDEWLDIVAFAASSGYDPQAAELRGGGRSIHLHAIDAPGAEWLIEFGEDGFTWRRAHEKATVALRGPLTDVMLVFNRRLAPDSDRVEVLGDAELLDFWLARSSFG</sequence>